<dbReference type="InterPro" id="IPR004147">
    <property type="entry name" value="ABC1_dom"/>
</dbReference>
<evidence type="ECO:0000313" key="6">
    <source>
        <dbReference type="EMBL" id="SDE86230.1"/>
    </source>
</evidence>
<protein>
    <submittedName>
        <fullName evidence="6">Predicted unusual protein kinase regulating ubiquinone biosynthesis, AarF/ABC1/UbiB family</fullName>
    </submittedName>
</protein>
<dbReference type="PANTHER" id="PTHR43851:SF3">
    <property type="entry name" value="COENZYME Q8"/>
    <property type="match status" value="1"/>
</dbReference>
<keyword evidence="4" id="KW-0067">ATP-binding</keyword>
<dbReference type="GO" id="GO:0006744">
    <property type="term" value="P:ubiquinone biosynthetic process"/>
    <property type="evidence" value="ECO:0007669"/>
    <property type="project" value="TreeGrafter"/>
</dbReference>
<dbReference type="CDD" id="cd13970">
    <property type="entry name" value="ABC1_ADCK3"/>
    <property type="match status" value="1"/>
</dbReference>
<keyword evidence="3" id="KW-0547">Nucleotide-binding</keyword>
<dbReference type="RefSeq" id="WP_074553189.1">
    <property type="nucleotide sequence ID" value="NZ_CP119563.1"/>
</dbReference>
<evidence type="ECO:0000256" key="3">
    <source>
        <dbReference type="ARBA" id="ARBA00022741"/>
    </source>
</evidence>
<name>A0A1G7GDL9_RHOCA</name>
<dbReference type="OrthoDB" id="9795390at2"/>
<accession>A0A1G7GDL9</accession>
<dbReference type="Pfam" id="PF03109">
    <property type="entry name" value="ABC1"/>
    <property type="match status" value="1"/>
</dbReference>
<dbReference type="AlphaFoldDB" id="A0A1G7GDL9"/>
<comment type="similarity">
    <text evidence="1">Belongs to the protein kinase superfamily. ADCK protein kinase family.</text>
</comment>
<dbReference type="PANTHER" id="PTHR43851">
    <property type="match status" value="1"/>
</dbReference>
<sequence>MTERKPEMKPMPVPSSRFVRAAKLGGLASSIAGSVMAEGAKTLARGQRPVMSDLLLTPQNALKVADKLAQMRGAAMKMGQLMSMDAGEMLPPELSQIMARLRAEAHFMPPAQLKKVLITAWGPDFLKHFKKFDVHPIAAASIGQVHRAWTKDGRDLAIKVQYPGVRKSIDSDVDNVAGLMKISGLVPKGLDISPMLEEAKRQLHEEADYEREGKYLALFGQLKENSADFTVPALHADLTTREVLAMSFVEGVPIESLETAPQAERDRVMRLIVDLIFRELFEYRLMQTDPNFANFRYDPTTGRVILLDFGATREFPEEFAARYRRLLRAGLDDDMTGVRDAAREIGFLHAEMPEDLEALLLDMFRMSVEPLRQPGFYDFGQNDLALRMRDESMALQSHRHHFRFPPVDSLFLQRKFGGIYLLATKLRARIDLRNVVESWL</sequence>
<dbReference type="InterPro" id="IPR034646">
    <property type="entry name" value="ADCK3_dom"/>
</dbReference>
<reference evidence="6 7" key="1">
    <citation type="submission" date="2016-10" db="EMBL/GenBank/DDBJ databases">
        <authorList>
            <person name="de Groot N.N."/>
        </authorList>
    </citation>
    <scope>NUCLEOTIDE SEQUENCE [LARGE SCALE GENOMIC DNA]</scope>
    <source>
        <strain evidence="7">DSM 938 / 37b4</strain>
    </source>
</reference>
<evidence type="ECO:0000313" key="7">
    <source>
        <dbReference type="Proteomes" id="UP000183812"/>
    </source>
</evidence>
<keyword evidence="2" id="KW-0808">Transferase</keyword>
<dbReference type="InterPro" id="IPR051409">
    <property type="entry name" value="Atypical_kinase_ADCK"/>
</dbReference>
<dbReference type="Proteomes" id="UP000183812">
    <property type="component" value="Unassembled WGS sequence"/>
</dbReference>
<proteinExistence type="inferred from homology"/>
<evidence type="ECO:0000256" key="4">
    <source>
        <dbReference type="ARBA" id="ARBA00022840"/>
    </source>
</evidence>
<evidence type="ECO:0000256" key="2">
    <source>
        <dbReference type="ARBA" id="ARBA00022679"/>
    </source>
</evidence>
<dbReference type="EMBL" id="FNAY01000004">
    <property type="protein sequence ID" value="SDE86230.1"/>
    <property type="molecule type" value="Genomic_DNA"/>
</dbReference>
<feature type="domain" description="ABC1 atypical kinase-like" evidence="5">
    <location>
        <begin position="101"/>
        <end position="339"/>
    </location>
</feature>
<keyword evidence="6" id="KW-0418">Kinase</keyword>
<organism evidence="6 7">
    <name type="scientific">Rhodobacter capsulatus</name>
    <name type="common">Rhodopseudomonas capsulata</name>
    <dbReference type="NCBI Taxonomy" id="1061"/>
    <lineage>
        <taxon>Bacteria</taxon>
        <taxon>Pseudomonadati</taxon>
        <taxon>Pseudomonadota</taxon>
        <taxon>Alphaproteobacteria</taxon>
        <taxon>Rhodobacterales</taxon>
        <taxon>Rhodobacter group</taxon>
        <taxon>Rhodobacter</taxon>
    </lineage>
</organism>
<evidence type="ECO:0000259" key="5">
    <source>
        <dbReference type="Pfam" id="PF03109"/>
    </source>
</evidence>
<gene>
    <name evidence="6" type="ORF">SAMN04244550_01225</name>
</gene>
<dbReference type="InterPro" id="IPR011009">
    <property type="entry name" value="Kinase-like_dom_sf"/>
</dbReference>
<dbReference type="SUPFAM" id="SSF56112">
    <property type="entry name" value="Protein kinase-like (PK-like)"/>
    <property type="match status" value="1"/>
</dbReference>
<keyword evidence="6" id="KW-0830">Ubiquinone</keyword>
<dbReference type="GO" id="GO:0005524">
    <property type="term" value="F:ATP binding"/>
    <property type="evidence" value="ECO:0007669"/>
    <property type="project" value="UniProtKB-KW"/>
</dbReference>
<dbReference type="GO" id="GO:0016301">
    <property type="term" value="F:kinase activity"/>
    <property type="evidence" value="ECO:0007669"/>
    <property type="project" value="UniProtKB-KW"/>
</dbReference>
<evidence type="ECO:0000256" key="1">
    <source>
        <dbReference type="ARBA" id="ARBA00009670"/>
    </source>
</evidence>